<protein>
    <submittedName>
        <fullName evidence="1">Uncharacterized protein</fullName>
    </submittedName>
</protein>
<proteinExistence type="predicted"/>
<dbReference type="Proteomes" id="UP000827872">
    <property type="component" value="Linkage Group LG13"/>
</dbReference>
<keyword evidence="2" id="KW-1185">Reference proteome</keyword>
<sequence length="278" mass="30285">MPWTAFLLLLTCCSGCFAQYVLTQPPSVSVTPGQNAQLPCSGTSIEKYAVHWYQQKAGKAPVLIIYGSTSRPSGISDRFSGSNSGSTATLTISRPQAEDEADYYCRVWSNPAHSDTNRGGSSDSQFAISQPPSASVSLGNTAKLSCVMASGFSIREYYMDWYQLQQGNPPRYLLRFYSDSNKQQGSGVPPRFSASKDASSNTFYLSITGVQAEDEADYYCDTYHGSGSSFQYTQCFSQTMKQDKNCAWNSGALQGIGTDHSFMLEDQSAVKLVLGSQL</sequence>
<dbReference type="EMBL" id="CM037626">
    <property type="protein sequence ID" value="KAH8012288.1"/>
    <property type="molecule type" value="Genomic_DNA"/>
</dbReference>
<accession>A0ACB8FZ44</accession>
<name>A0ACB8FZ44_9SAUR</name>
<evidence type="ECO:0000313" key="1">
    <source>
        <dbReference type="EMBL" id="KAH8012288.1"/>
    </source>
</evidence>
<evidence type="ECO:0000313" key="2">
    <source>
        <dbReference type="Proteomes" id="UP000827872"/>
    </source>
</evidence>
<comment type="caution">
    <text evidence="1">The sequence shown here is derived from an EMBL/GenBank/DDBJ whole genome shotgun (WGS) entry which is preliminary data.</text>
</comment>
<gene>
    <name evidence="1" type="ORF">K3G42_016047</name>
</gene>
<organism evidence="1 2">
    <name type="scientific">Sphaerodactylus townsendi</name>
    <dbReference type="NCBI Taxonomy" id="933632"/>
    <lineage>
        <taxon>Eukaryota</taxon>
        <taxon>Metazoa</taxon>
        <taxon>Chordata</taxon>
        <taxon>Craniata</taxon>
        <taxon>Vertebrata</taxon>
        <taxon>Euteleostomi</taxon>
        <taxon>Lepidosauria</taxon>
        <taxon>Squamata</taxon>
        <taxon>Bifurcata</taxon>
        <taxon>Gekkota</taxon>
        <taxon>Sphaerodactylidae</taxon>
        <taxon>Sphaerodactylus</taxon>
    </lineage>
</organism>
<reference evidence="1" key="1">
    <citation type="submission" date="2021-08" db="EMBL/GenBank/DDBJ databases">
        <title>The first chromosome-level gecko genome reveals the dynamic sex chromosomes of Neotropical dwarf geckos (Sphaerodactylidae: Sphaerodactylus).</title>
        <authorList>
            <person name="Pinto B.J."/>
            <person name="Keating S.E."/>
            <person name="Gamble T."/>
        </authorList>
    </citation>
    <scope>NUCLEOTIDE SEQUENCE</scope>
    <source>
        <strain evidence="1">TG3544</strain>
    </source>
</reference>